<gene>
    <name evidence="4" type="ORF">QUF89_24280</name>
</gene>
<proteinExistence type="predicted"/>
<dbReference type="InterPro" id="IPR036397">
    <property type="entry name" value="RNaseH_sf"/>
</dbReference>
<evidence type="ECO:0000259" key="3">
    <source>
        <dbReference type="PROSITE" id="PS50994"/>
    </source>
</evidence>
<keyword evidence="2" id="KW-0175">Coiled coil</keyword>
<dbReference type="Pfam" id="PF13333">
    <property type="entry name" value="rve_2"/>
    <property type="match status" value="1"/>
</dbReference>
<feature type="domain" description="Integrase catalytic" evidence="3">
    <location>
        <begin position="198"/>
        <end position="376"/>
    </location>
</feature>
<dbReference type="Gene3D" id="1.10.10.60">
    <property type="entry name" value="Homeodomain-like"/>
    <property type="match status" value="1"/>
</dbReference>
<dbReference type="Gene3D" id="3.30.420.10">
    <property type="entry name" value="Ribonuclease H-like superfamily/Ribonuclease H"/>
    <property type="match status" value="1"/>
</dbReference>
<dbReference type="AlphaFoldDB" id="A0AAW7IGM3"/>
<sequence>MSRKRRTFTTEFKKQVVALYENGKSRHDIVSEYELTASALDRWIAQFQQTGSFKEKDNRSPEEQELMELRKRNKQLEMEVDIFKASRADHGTKREVIERNRHTYSVSAMCEVLQIARSTFYYETEIAAQKEQEKAAEEQKLKEEILLIFNKNRQVYGTRKMKDALFKAGRTVSRRRIGRLMGKLKIQSKYTQASYKPMSSPPNEESVRNVLQREFQVDEEMSVVVSDLTYVKVGKQWNYVCFLIDLYNREIVGYSAGERKDAALVQRAFATVKHPLGNVKVFHTDRGSEFKNVGIDELLGKYKIKRSLSHKGNPYDNAVAEATFKILKTELINGTNFLTLEQLALELFDYVNWYNNIRSHSTLGYLSPVAYRNLALKKVV</sequence>
<dbReference type="GO" id="GO:0004803">
    <property type="term" value="F:transposase activity"/>
    <property type="evidence" value="ECO:0007669"/>
    <property type="project" value="InterPro"/>
</dbReference>
<name>A0AAW7IGM3_9BACI</name>
<dbReference type="InterPro" id="IPR001584">
    <property type="entry name" value="Integrase_cat-core"/>
</dbReference>
<comment type="function">
    <text evidence="1">Involved in the transposition of the insertion sequence.</text>
</comment>
<accession>A0AAW7IGM3</accession>
<dbReference type="Pfam" id="PF01527">
    <property type="entry name" value="HTH_Tnp_1"/>
    <property type="match status" value="1"/>
</dbReference>
<dbReference type="Pfam" id="PF00665">
    <property type="entry name" value="rve"/>
    <property type="match status" value="1"/>
</dbReference>
<dbReference type="EMBL" id="JAUCEY010000008">
    <property type="protein sequence ID" value="MDM5455230.1"/>
    <property type="molecule type" value="Genomic_DNA"/>
</dbReference>
<dbReference type="SUPFAM" id="SSF46689">
    <property type="entry name" value="Homeodomain-like"/>
    <property type="match status" value="1"/>
</dbReference>
<dbReference type="InterPro" id="IPR002514">
    <property type="entry name" value="Transposase_8"/>
</dbReference>
<dbReference type="InterPro" id="IPR050900">
    <property type="entry name" value="Transposase_IS3/IS150/IS904"/>
</dbReference>
<dbReference type="InterPro" id="IPR009057">
    <property type="entry name" value="Homeodomain-like_sf"/>
</dbReference>
<dbReference type="Proteomes" id="UP001234602">
    <property type="component" value="Unassembled WGS sequence"/>
</dbReference>
<evidence type="ECO:0000256" key="1">
    <source>
        <dbReference type="ARBA" id="ARBA00002286"/>
    </source>
</evidence>
<dbReference type="GO" id="GO:0015074">
    <property type="term" value="P:DNA integration"/>
    <property type="evidence" value="ECO:0007669"/>
    <property type="project" value="InterPro"/>
</dbReference>
<feature type="coiled-coil region" evidence="2">
    <location>
        <begin position="59"/>
        <end position="86"/>
    </location>
</feature>
<dbReference type="InterPro" id="IPR012337">
    <property type="entry name" value="RNaseH-like_sf"/>
</dbReference>
<dbReference type="NCBIfam" id="NF033516">
    <property type="entry name" value="transpos_IS3"/>
    <property type="match status" value="1"/>
</dbReference>
<evidence type="ECO:0000313" key="4">
    <source>
        <dbReference type="EMBL" id="MDM5455230.1"/>
    </source>
</evidence>
<dbReference type="PROSITE" id="PS50994">
    <property type="entry name" value="INTEGRASE"/>
    <property type="match status" value="1"/>
</dbReference>
<dbReference type="Pfam" id="PF13276">
    <property type="entry name" value="HTH_21"/>
    <property type="match status" value="1"/>
</dbReference>
<reference evidence="4" key="1">
    <citation type="submission" date="2023-06" db="EMBL/GenBank/DDBJ databases">
        <title>Comparative genomics of Bacillaceae isolates and their secondary metabolite potential.</title>
        <authorList>
            <person name="Song L."/>
            <person name="Nielsen L.J."/>
            <person name="Mohite O."/>
            <person name="Xu X."/>
            <person name="Weber T."/>
            <person name="Kovacs A.T."/>
        </authorList>
    </citation>
    <scope>NUCLEOTIDE SEQUENCE</scope>
    <source>
        <strain evidence="4">D8_B_37</strain>
    </source>
</reference>
<comment type="caution">
    <text evidence="4">The sequence shown here is derived from an EMBL/GenBank/DDBJ whole genome shotgun (WGS) entry which is preliminary data.</text>
</comment>
<dbReference type="RefSeq" id="WP_289320995.1">
    <property type="nucleotide sequence ID" value="NZ_JAUCEY010000008.1"/>
</dbReference>
<dbReference type="PANTHER" id="PTHR46889:SF7">
    <property type="entry name" value="TRANSPOSASE FOR INSERTION SEQUENCE ELEMENT IS904"/>
    <property type="match status" value="1"/>
</dbReference>
<dbReference type="GO" id="GO:0003677">
    <property type="term" value="F:DNA binding"/>
    <property type="evidence" value="ECO:0007669"/>
    <property type="project" value="InterPro"/>
</dbReference>
<dbReference type="InterPro" id="IPR025948">
    <property type="entry name" value="HTH-like_dom"/>
</dbReference>
<dbReference type="PANTHER" id="PTHR46889">
    <property type="entry name" value="TRANSPOSASE INSF FOR INSERTION SEQUENCE IS3B-RELATED"/>
    <property type="match status" value="1"/>
</dbReference>
<protein>
    <submittedName>
        <fullName evidence="4">IS3 family transposase</fullName>
    </submittedName>
</protein>
<dbReference type="GO" id="GO:0006313">
    <property type="term" value="P:DNA transposition"/>
    <property type="evidence" value="ECO:0007669"/>
    <property type="project" value="InterPro"/>
</dbReference>
<evidence type="ECO:0000313" key="5">
    <source>
        <dbReference type="Proteomes" id="UP001234602"/>
    </source>
</evidence>
<evidence type="ECO:0000256" key="2">
    <source>
        <dbReference type="SAM" id="Coils"/>
    </source>
</evidence>
<dbReference type="InterPro" id="IPR048020">
    <property type="entry name" value="Transpos_IS3"/>
</dbReference>
<dbReference type="SUPFAM" id="SSF53098">
    <property type="entry name" value="Ribonuclease H-like"/>
    <property type="match status" value="1"/>
</dbReference>
<organism evidence="4 5">
    <name type="scientific">Peribacillus simplex</name>
    <dbReference type="NCBI Taxonomy" id="1478"/>
    <lineage>
        <taxon>Bacteria</taxon>
        <taxon>Bacillati</taxon>
        <taxon>Bacillota</taxon>
        <taxon>Bacilli</taxon>
        <taxon>Bacillales</taxon>
        <taxon>Bacillaceae</taxon>
        <taxon>Peribacillus</taxon>
    </lineage>
</organism>